<dbReference type="InterPro" id="IPR040079">
    <property type="entry name" value="Glutathione_S-Trfase"/>
</dbReference>
<dbReference type="RefSeq" id="XP_005093136.2">
    <property type="nucleotide sequence ID" value="XM_005093079.3"/>
</dbReference>
<dbReference type="InterPro" id="IPR004045">
    <property type="entry name" value="Glutathione_S-Trfase_N"/>
</dbReference>
<name>A0ABM0JGF2_APLCA</name>
<sequence length="206" mass="23487">MAPKIKLVYFNIRGRGELIRLTLHAGGVPFIDERVDFQDWPSRREECPNGKLPYIEVAGKMFGETLPIVRFVGAKCNLLGKTDEEKLYVDIVLTQVEHLRDDVSRPKTDTLLTKGQRKCLEDKLRSETVPRFLQKIEAGVSMGKTGYVLGSEMTVADLAVWDAVDSLLVSYPNLLDNHPKVLEHRQRIMGLPKIRKYLETRPQTKL</sequence>
<dbReference type="SFLD" id="SFLDG01205">
    <property type="entry name" value="AMPS.1"/>
    <property type="match status" value="1"/>
</dbReference>
<evidence type="ECO:0000313" key="3">
    <source>
        <dbReference type="Proteomes" id="UP000694888"/>
    </source>
</evidence>
<dbReference type="InterPro" id="IPR004046">
    <property type="entry name" value="GST_C"/>
</dbReference>
<dbReference type="Gene3D" id="3.40.30.10">
    <property type="entry name" value="Glutaredoxin"/>
    <property type="match status" value="1"/>
</dbReference>
<dbReference type="SFLD" id="SFLDS00019">
    <property type="entry name" value="Glutathione_Transferase_(cytos"/>
    <property type="match status" value="1"/>
</dbReference>
<feature type="domain" description="GST N-terminal" evidence="1">
    <location>
        <begin position="3"/>
        <end position="80"/>
    </location>
</feature>
<keyword evidence="3" id="KW-1185">Reference proteome</keyword>
<dbReference type="PROSITE" id="PS50405">
    <property type="entry name" value="GST_CTER"/>
    <property type="match status" value="1"/>
</dbReference>
<gene>
    <name evidence="4" type="primary">LOC101858165</name>
</gene>
<evidence type="ECO:0000259" key="1">
    <source>
        <dbReference type="PROSITE" id="PS50404"/>
    </source>
</evidence>
<dbReference type="CDD" id="cd03192">
    <property type="entry name" value="GST_C_Sigma_like"/>
    <property type="match status" value="1"/>
</dbReference>
<organism evidence="3 4">
    <name type="scientific">Aplysia californica</name>
    <name type="common">California sea hare</name>
    <dbReference type="NCBI Taxonomy" id="6500"/>
    <lineage>
        <taxon>Eukaryota</taxon>
        <taxon>Metazoa</taxon>
        <taxon>Spiralia</taxon>
        <taxon>Lophotrochozoa</taxon>
        <taxon>Mollusca</taxon>
        <taxon>Gastropoda</taxon>
        <taxon>Heterobranchia</taxon>
        <taxon>Euthyneura</taxon>
        <taxon>Tectipleura</taxon>
        <taxon>Aplysiida</taxon>
        <taxon>Aplysioidea</taxon>
        <taxon>Aplysiidae</taxon>
        <taxon>Aplysia</taxon>
    </lineage>
</organism>
<dbReference type="PROSITE" id="PS50404">
    <property type="entry name" value="GST_NTER"/>
    <property type="match status" value="1"/>
</dbReference>
<dbReference type="Proteomes" id="UP000694888">
    <property type="component" value="Unplaced"/>
</dbReference>
<evidence type="ECO:0000313" key="4">
    <source>
        <dbReference type="RefSeq" id="XP_005093136.2"/>
    </source>
</evidence>
<protein>
    <submittedName>
        <fullName evidence="4">Glutathione S-transferase class-mu 28 kDa isozyme</fullName>
    </submittedName>
</protein>
<dbReference type="Pfam" id="PF14497">
    <property type="entry name" value="GST_C_3"/>
    <property type="match status" value="1"/>
</dbReference>
<feature type="domain" description="GST C-terminal" evidence="2">
    <location>
        <begin position="82"/>
        <end position="206"/>
    </location>
</feature>
<dbReference type="Gene3D" id="1.20.1050.10">
    <property type="match status" value="1"/>
</dbReference>
<dbReference type="SUPFAM" id="SSF47616">
    <property type="entry name" value="GST C-terminal domain-like"/>
    <property type="match status" value="1"/>
</dbReference>
<dbReference type="SFLD" id="SFLDG00363">
    <property type="entry name" value="AMPS_(cytGST):_Alpha-__Mu-__Pi"/>
    <property type="match status" value="1"/>
</dbReference>
<dbReference type="PANTHER" id="PTHR11571:SF150">
    <property type="entry name" value="GLUTATHIONE S-TRANSFERASE"/>
    <property type="match status" value="1"/>
</dbReference>
<dbReference type="GeneID" id="101858165"/>
<dbReference type="InterPro" id="IPR036282">
    <property type="entry name" value="Glutathione-S-Trfase_C_sf"/>
</dbReference>
<accession>A0ABM0JGF2</accession>
<evidence type="ECO:0000259" key="2">
    <source>
        <dbReference type="PROSITE" id="PS50405"/>
    </source>
</evidence>
<dbReference type="CDD" id="cd03039">
    <property type="entry name" value="GST_N_Sigma_like"/>
    <property type="match status" value="1"/>
</dbReference>
<dbReference type="InterPro" id="IPR036249">
    <property type="entry name" value="Thioredoxin-like_sf"/>
</dbReference>
<dbReference type="InterPro" id="IPR010987">
    <property type="entry name" value="Glutathione-S-Trfase_C-like"/>
</dbReference>
<dbReference type="SUPFAM" id="SSF52833">
    <property type="entry name" value="Thioredoxin-like"/>
    <property type="match status" value="1"/>
</dbReference>
<dbReference type="PANTHER" id="PTHR11571">
    <property type="entry name" value="GLUTATHIONE S-TRANSFERASE"/>
    <property type="match status" value="1"/>
</dbReference>
<reference evidence="4" key="1">
    <citation type="submission" date="2025-08" db="UniProtKB">
        <authorList>
            <consortium name="RefSeq"/>
        </authorList>
    </citation>
    <scope>IDENTIFICATION</scope>
</reference>
<dbReference type="InterPro" id="IPR050213">
    <property type="entry name" value="GST_superfamily"/>
</dbReference>
<proteinExistence type="predicted"/>